<protein>
    <submittedName>
        <fullName evidence="1">Uncharacterized protein</fullName>
    </submittedName>
</protein>
<dbReference type="Proteomes" id="UP001147747">
    <property type="component" value="Unassembled WGS sequence"/>
</dbReference>
<organism evidence="1 2">
    <name type="scientific">Penicillium cosmopolitanum</name>
    <dbReference type="NCBI Taxonomy" id="1131564"/>
    <lineage>
        <taxon>Eukaryota</taxon>
        <taxon>Fungi</taxon>
        <taxon>Dikarya</taxon>
        <taxon>Ascomycota</taxon>
        <taxon>Pezizomycotina</taxon>
        <taxon>Eurotiomycetes</taxon>
        <taxon>Eurotiomycetidae</taxon>
        <taxon>Eurotiales</taxon>
        <taxon>Aspergillaceae</taxon>
        <taxon>Penicillium</taxon>
    </lineage>
</organism>
<dbReference type="AlphaFoldDB" id="A0A9W9SHV5"/>
<dbReference type="EMBL" id="JAPZBU010000011">
    <property type="protein sequence ID" value="KAJ5378886.1"/>
    <property type="molecule type" value="Genomic_DNA"/>
</dbReference>
<comment type="caution">
    <text evidence="1">The sequence shown here is derived from an EMBL/GenBank/DDBJ whole genome shotgun (WGS) entry which is preliminary data.</text>
</comment>
<keyword evidence="2" id="KW-1185">Reference proteome</keyword>
<evidence type="ECO:0000313" key="1">
    <source>
        <dbReference type="EMBL" id="KAJ5378886.1"/>
    </source>
</evidence>
<reference evidence="1" key="2">
    <citation type="journal article" date="2023" name="IMA Fungus">
        <title>Comparative genomic study of the Penicillium genus elucidates a diverse pangenome and 15 lateral gene transfer events.</title>
        <authorList>
            <person name="Petersen C."/>
            <person name="Sorensen T."/>
            <person name="Nielsen M.R."/>
            <person name="Sondergaard T.E."/>
            <person name="Sorensen J.L."/>
            <person name="Fitzpatrick D.A."/>
            <person name="Frisvad J.C."/>
            <person name="Nielsen K.L."/>
        </authorList>
    </citation>
    <scope>NUCLEOTIDE SEQUENCE</scope>
    <source>
        <strain evidence="1">IBT 29677</strain>
    </source>
</reference>
<reference evidence="1" key="1">
    <citation type="submission" date="2022-12" db="EMBL/GenBank/DDBJ databases">
        <authorList>
            <person name="Petersen C."/>
        </authorList>
    </citation>
    <scope>NUCLEOTIDE SEQUENCE</scope>
    <source>
        <strain evidence="1">IBT 29677</strain>
    </source>
</reference>
<dbReference type="RefSeq" id="XP_056482672.1">
    <property type="nucleotide sequence ID" value="XM_056636642.1"/>
</dbReference>
<dbReference type="OrthoDB" id="10296808at2759"/>
<evidence type="ECO:0000313" key="2">
    <source>
        <dbReference type="Proteomes" id="UP001147747"/>
    </source>
</evidence>
<accession>A0A9W9SHV5</accession>
<gene>
    <name evidence="1" type="ORF">N7509_012005</name>
</gene>
<proteinExistence type="predicted"/>
<sequence length="74" mass="8103">MQVAPTTPEGGTAVLARKARPDMAKKSSLEVVGLKYGKAKKIRSLRDNLQKSDALKYKHVLSIILVYSVLDFTG</sequence>
<name>A0A9W9SHV5_9EURO</name>
<dbReference type="GeneID" id="81375622"/>